<dbReference type="EMBL" id="ADFV01009254">
    <property type="status" value="NOT_ANNOTATED_CDS"/>
    <property type="molecule type" value="Genomic_DNA"/>
</dbReference>
<dbReference type="GO" id="GO:0045944">
    <property type="term" value="P:positive regulation of transcription by RNA polymerase II"/>
    <property type="evidence" value="ECO:0007669"/>
    <property type="project" value="Ensembl"/>
</dbReference>
<dbReference type="FunCoup" id="A0A2I3G3K0">
    <property type="interactions" value="1514"/>
</dbReference>
<feature type="compositionally biased region" description="Basic residues" evidence="10">
    <location>
        <begin position="170"/>
        <end position="183"/>
    </location>
</feature>
<feature type="compositionally biased region" description="Basic and acidic residues" evidence="10">
    <location>
        <begin position="153"/>
        <end position="169"/>
    </location>
</feature>
<comment type="subcellular location">
    <subcellularLocation>
        <location evidence="1 9">Nucleus</location>
    </subcellularLocation>
</comment>
<dbReference type="AlphaFoldDB" id="A0A2I3G3K0"/>
<evidence type="ECO:0000313" key="13">
    <source>
        <dbReference type="Proteomes" id="UP000001073"/>
    </source>
</evidence>
<proteinExistence type="inferred from homology"/>
<evidence type="ECO:0000256" key="3">
    <source>
        <dbReference type="ARBA" id="ARBA00022553"/>
    </source>
</evidence>
<dbReference type="InterPro" id="IPR036390">
    <property type="entry name" value="WH_DNA-bd_sf"/>
</dbReference>
<sequence length="643" mass="69706">MAITLQPSDLIFEFASNGMDDDIHQLEDPSVFPAVIVEQVPYPDLLHLYSGLELDDVHSGIITDGTLCMTQDQILEGSFLLTDDNEATSHTMSTAEVLLNMDSPSDILDEKQIFSTSEMLPDSDPAPAVTLPNYLFPASEPDALNRVGDSSDQEGHSLEEKASREESAKKTGKSKKRIRKTKGNRSTSPVTDPSIPIRKKSKDGKGSTIYLWEFLLALLQDRNTCPKYIKWTQREKGIFKLVDSKAVSKLWGKQKNKPDMNYETMGRALRYYYQRGILAKVEGQRLVYQFKEMPKDLVVIEDEDESSEATAAPPQASTASVASASTTRRTSSRICPPGQGQLFLGEAKNSACWSPAICESGIGTIARRGDPHYLHHARLSSRGPGQAHQSCECVFNAQQHPPRSGPRGVRLGSDPADDPTDLGADQWASCQYYCSHSARSPECSSGLYFQGHLHFACLFPPERHFPRQPRGSPRGSTDSQWPPPTSGWGQPSDQPSATHGLGAGPAGPNSQPPGTVIAAFIRTSGTTTPPGVKEGPLRSSSYVQGMVTGAPMEGLELLRDPDHLHPLPTPMVSRGSHNPSLSGRPTVGLTPVAELELSSGSGSLLMAEPSVTTSGSLLTRSPTPAPFSPFNPTSLIKMEPHDI</sequence>
<evidence type="ECO:0000256" key="8">
    <source>
        <dbReference type="ARBA" id="ARBA00023242"/>
    </source>
</evidence>
<keyword evidence="13" id="KW-1185">Reference proteome</keyword>
<dbReference type="InterPro" id="IPR022084">
    <property type="entry name" value="TF_Elf_N"/>
</dbReference>
<evidence type="ECO:0000256" key="7">
    <source>
        <dbReference type="ARBA" id="ARBA00023163"/>
    </source>
</evidence>
<dbReference type="EMBL" id="ADFV01009253">
    <property type="status" value="NOT_ANNOTATED_CDS"/>
    <property type="molecule type" value="Genomic_DNA"/>
</dbReference>
<dbReference type="Gene3D" id="1.10.10.10">
    <property type="entry name" value="Winged helix-like DNA-binding domain superfamily/Winged helix DNA-binding domain"/>
    <property type="match status" value="1"/>
</dbReference>
<keyword evidence="3" id="KW-0597">Phosphoprotein</keyword>
<organism evidence="12 13">
    <name type="scientific">Nomascus leucogenys</name>
    <name type="common">Northern white-cheeked gibbon</name>
    <name type="synonym">Hylobates leucogenys</name>
    <dbReference type="NCBI Taxonomy" id="61853"/>
    <lineage>
        <taxon>Eukaryota</taxon>
        <taxon>Metazoa</taxon>
        <taxon>Chordata</taxon>
        <taxon>Craniata</taxon>
        <taxon>Vertebrata</taxon>
        <taxon>Euteleostomi</taxon>
        <taxon>Mammalia</taxon>
        <taxon>Eutheria</taxon>
        <taxon>Euarchontoglires</taxon>
        <taxon>Primates</taxon>
        <taxon>Haplorrhini</taxon>
        <taxon>Catarrhini</taxon>
        <taxon>Hylobatidae</taxon>
        <taxon>Nomascus</taxon>
    </lineage>
</organism>
<reference evidence="12" key="3">
    <citation type="submission" date="2025-09" db="UniProtKB">
        <authorList>
            <consortium name="Ensembl"/>
        </authorList>
    </citation>
    <scope>IDENTIFICATION</scope>
</reference>
<evidence type="ECO:0000256" key="4">
    <source>
        <dbReference type="ARBA" id="ARBA00023015"/>
    </source>
</evidence>
<gene>
    <name evidence="12" type="primary">ELF4</name>
</gene>
<keyword evidence="6" id="KW-0010">Activator</keyword>
<comment type="similarity">
    <text evidence="2 9">Belongs to the ETS family.</text>
</comment>
<dbReference type="EMBL" id="ADFV01009252">
    <property type="status" value="NOT_ANNOTATED_CDS"/>
    <property type="molecule type" value="Genomic_DNA"/>
</dbReference>
<dbReference type="SUPFAM" id="SSF46785">
    <property type="entry name" value="Winged helix' DNA-binding domain"/>
    <property type="match status" value="1"/>
</dbReference>
<evidence type="ECO:0000256" key="2">
    <source>
        <dbReference type="ARBA" id="ARBA00005562"/>
    </source>
</evidence>
<evidence type="ECO:0000256" key="10">
    <source>
        <dbReference type="SAM" id="MobiDB-lite"/>
    </source>
</evidence>
<dbReference type="FunFam" id="1.10.10.10:FF:000066">
    <property type="entry name" value="ETS-related transcription factor Elf-2 isoform X1"/>
    <property type="match status" value="1"/>
</dbReference>
<dbReference type="Pfam" id="PF12310">
    <property type="entry name" value="Elf-1_N"/>
    <property type="match status" value="1"/>
</dbReference>
<dbReference type="GO" id="GO:0050728">
    <property type="term" value="P:negative regulation of inflammatory response"/>
    <property type="evidence" value="ECO:0007669"/>
    <property type="project" value="Ensembl"/>
</dbReference>
<dbReference type="GO" id="GO:0043565">
    <property type="term" value="F:sequence-specific DNA binding"/>
    <property type="evidence" value="ECO:0007669"/>
    <property type="project" value="InterPro"/>
</dbReference>
<evidence type="ECO:0000256" key="9">
    <source>
        <dbReference type="RuleBase" id="RU004019"/>
    </source>
</evidence>
<dbReference type="InterPro" id="IPR036388">
    <property type="entry name" value="WH-like_DNA-bd_sf"/>
</dbReference>
<protein>
    <submittedName>
        <fullName evidence="12">E74 like ETS transcription factor 4</fullName>
    </submittedName>
</protein>
<evidence type="ECO:0000256" key="5">
    <source>
        <dbReference type="ARBA" id="ARBA00023125"/>
    </source>
</evidence>
<dbReference type="GO" id="GO:0005634">
    <property type="term" value="C:nucleus"/>
    <property type="evidence" value="ECO:0007669"/>
    <property type="project" value="UniProtKB-SubCell"/>
</dbReference>
<feature type="region of interest" description="Disordered" evidence="10">
    <location>
        <begin position="302"/>
        <end position="336"/>
    </location>
</feature>
<dbReference type="Pfam" id="PF00178">
    <property type="entry name" value="Ets"/>
    <property type="match status" value="1"/>
</dbReference>
<evidence type="ECO:0000256" key="1">
    <source>
        <dbReference type="ARBA" id="ARBA00004123"/>
    </source>
</evidence>
<dbReference type="PROSITE" id="PS50061">
    <property type="entry name" value="ETS_DOMAIN_3"/>
    <property type="match status" value="1"/>
</dbReference>
<dbReference type="PANTHER" id="PTHR11849">
    <property type="entry name" value="ETS"/>
    <property type="match status" value="1"/>
</dbReference>
<dbReference type="GO" id="GO:0001787">
    <property type="term" value="P:natural killer cell proliferation"/>
    <property type="evidence" value="ECO:0007669"/>
    <property type="project" value="Ensembl"/>
</dbReference>
<accession>A0A2I3G3K0</accession>
<dbReference type="GO" id="GO:0001866">
    <property type="term" value="P:NK T cell proliferation"/>
    <property type="evidence" value="ECO:0007669"/>
    <property type="project" value="Ensembl"/>
</dbReference>
<dbReference type="GO" id="GO:0030154">
    <property type="term" value="P:cell differentiation"/>
    <property type="evidence" value="ECO:0007669"/>
    <property type="project" value="TreeGrafter"/>
</dbReference>
<name>A0A2I3G3K0_NOMLE</name>
<dbReference type="Proteomes" id="UP000001073">
    <property type="component" value="Chromosome X"/>
</dbReference>
<evidence type="ECO:0000256" key="6">
    <source>
        <dbReference type="ARBA" id="ARBA00023159"/>
    </source>
</evidence>
<dbReference type="PANTHER" id="PTHR11849:SF170">
    <property type="entry name" value="ETS-RELATED TRANSCRIPTION FACTOR ELF-4"/>
    <property type="match status" value="1"/>
</dbReference>
<dbReference type="InterPro" id="IPR046328">
    <property type="entry name" value="ETS_fam"/>
</dbReference>
<dbReference type="OMA" id="DDQEGHC"/>
<keyword evidence="7" id="KW-0804">Transcription</keyword>
<feature type="region of interest" description="Disordered" evidence="10">
    <location>
        <begin position="142"/>
        <end position="203"/>
    </location>
</feature>
<dbReference type="GO" id="GO:0032715">
    <property type="term" value="P:negative regulation of interleukin-6 production"/>
    <property type="evidence" value="ECO:0007669"/>
    <property type="project" value="Ensembl"/>
</dbReference>
<dbReference type="SMART" id="SM00413">
    <property type="entry name" value="ETS"/>
    <property type="match status" value="1"/>
</dbReference>
<dbReference type="PROSITE" id="PS00346">
    <property type="entry name" value="ETS_DOMAIN_2"/>
    <property type="match status" value="1"/>
</dbReference>
<dbReference type="GeneTree" id="ENSGT00940000161870"/>
<evidence type="ECO:0000313" key="12">
    <source>
        <dbReference type="Ensembl" id="ENSNLEP00000026710.1"/>
    </source>
</evidence>
<feature type="compositionally biased region" description="Low complexity" evidence="10">
    <location>
        <begin position="308"/>
        <end position="329"/>
    </location>
</feature>
<feature type="compositionally biased region" description="Polar residues" evidence="10">
    <location>
        <begin position="487"/>
        <end position="497"/>
    </location>
</feature>
<dbReference type="GO" id="GO:0000981">
    <property type="term" value="F:DNA-binding transcription factor activity, RNA polymerase II-specific"/>
    <property type="evidence" value="ECO:0007669"/>
    <property type="project" value="TreeGrafter"/>
</dbReference>
<keyword evidence="8 9" id="KW-0539">Nucleus</keyword>
<dbReference type="InterPro" id="IPR000418">
    <property type="entry name" value="Ets_dom"/>
</dbReference>
<dbReference type="PRINTS" id="PR00454">
    <property type="entry name" value="ETSDOMAIN"/>
</dbReference>
<reference evidence="12" key="2">
    <citation type="submission" date="2025-08" db="UniProtKB">
        <authorList>
            <consortium name="Ensembl"/>
        </authorList>
    </citation>
    <scope>IDENTIFICATION</scope>
</reference>
<dbReference type="GO" id="GO:0032720">
    <property type="term" value="P:negative regulation of tumor necrosis factor production"/>
    <property type="evidence" value="ECO:0007669"/>
    <property type="project" value="Ensembl"/>
</dbReference>
<dbReference type="Ensembl" id="ENSNLET00000046689.1">
    <property type="protein sequence ID" value="ENSNLEP00000026710.1"/>
    <property type="gene ID" value="ENSNLEG00000015279.2"/>
</dbReference>
<feature type="region of interest" description="Disordered" evidence="10">
    <location>
        <begin position="615"/>
        <end position="643"/>
    </location>
</feature>
<dbReference type="EMBL" id="ADFV01009251">
    <property type="status" value="NOT_ANNOTATED_CDS"/>
    <property type="molecule type" value="Genomic_DNA"/>
</dbReference>
<feature type="domain" description="ETS" evidence="11">
    <location>
        <begin position="209"/>
        <end position="291"/>
    </location>
</feature>
<dbReference type="PROSITE" id="PS00345">
    <property type="entry name" value="ETS_DOMAIN_1"/>
    <property type="match status" value="1"/>
</dbReference>
<keyword evidence="4" id="KW-0805">Transcription regulation</keyword>
<feature type="region of interest" description="Disordered" evidence="10">
    <location>
        <begin position="399"/>
        <end position="422"/>
    </location>
</feature>
<dbReference type="InParanoid" id="A0A2I3G3K0"/>
<evidence type="ECO:0000259" key="11">
    <source>
        <dbReference type="PROSITE" id="PS50061"/>
    </source>
</evidence>
<dbReference type="STRING" id="61853.ENSNLEP00000026710"/>
<reference evidence="12 13" key="1">
    <citation type="submission" date="2012-10" db="EMBL/GenBank/DDBJ databases">
        <authorList>
            <consortium name="Gibbon Genome Sequencing Consortium"/>
        </authorList>
    </citation>
    <scope>NUCLEOTIDE SEQUENCE [LARGE SCALE GENOMIC DNA]</scope>
</reference>
<feature type="region of interest" description="Disordered" evidence="10">
    <location>
        <begin position="466"/>
        <end position="515"/>
    </location>
</feature>
<dbReference type="EMBL" id="ADFV01009250">
    <property type="status" value="NOT_ANNOTATED_CDS"/>
    <property type="molecule type" value="Genomic_DNA"/>
</dbReference>
<keyword evidence="5 9" id="KW-0238">DNA-binding</keyword>
<dbReference type="GO" id="GO:0032691">
    <property type="term" value="P:negative regulation of interleukin-1 beta production"/>
    <property type="evidence" value="ECO:0007669"/>
    <property type="project" value="Ensembl"/>
</dbReference>